<sequence length="858" mass="96993">MPEQETTKLYLVSSLLIDVASKVLTKTLNGVCTRINKAFEPLLNLNLHSFFHKWKSQPCCQCDGKPVENSPVTLRDGDWVRLYQQVRSPCQHKDECSCCYRAYCGIQPSSIDYALATKVLIGLKALSEREFVIVSQLRNFEPELKQIQEKRIEHSAMAMLPIKERSRWREILSTLEQLAKEIGNGYWENLKEAKELSRILSELEKLHRFALYVQGEPMKINAIQTIENALTGSKLNMKTSYEVEELMRVSGKWMFTGRLLLNNTFLARAVGANKKEVKHETYQKALDVMKTKTVAEIFALVDPGADAIRKELTSTLDTNKDVEKQAENILEKQATKAAQIMNSQDGFHYLTQYLIQGTNLPENKISAIEQAMTGSKCGLSHNYDFKALRMPSGRFFFNGVLTMGDIVVAVGKGFKKKDAKVDTYEKAFTNLTTKPLTEIMQGIEIEAEEISKNLEMKTIPPEVKRLSLAEKMEKLIQTLKDSVYRDNNINTIDVAASGLGLVKTCIYRKIDLAEEEGKSNIICDFYLDNVLISSGEGERRKEAQIEAYSSAWDTLSQTTGERVSKEHKRLTPADSNDPTVIDVFVKGQGKPNGDSNMSGLKRNNHDFSDPNKTVESIVLIEHEDWTMDRRRQAFCILNHSATQNGMLLKWQTEAVDNMYKCSIQMQNQDIGEAKALSKNNARNLAAADALFKLYESQDVIKVIRKDDSRLWIPYEDIFSKAESLRIAAGEPPLPPPPEEPIIKLPDHVEGEEAEKPPPLPVNKWVVQVADNILKEYKNQSTLDELIFGPGLPLGESKEIRGLAKSYDLKQDMRQLGGKPYMVMLIKMAPQDMATCLRERGGESGQFSTCQYCYTEVFV</sequence>
<dbReference type="AlphaFoldDB" id="A0AA89BV97"/>
<organism evidence="3 4">
    <name type="scientific">Pinctada imbricata</name>
    <name type="common">Atlantic pearl-oyster</name>
    <name type="synonym">Pinctada martensii</name>
    <dbReference type="NCBI Taxonomy" id="66713"/>
    <lineage>
        <taxon>Eukaryota</taxon>
        <taxon>Metazoa</taxon>
        <taxon>Spiralia</taxon>
        <taxon>Lophotrochozoa</taxon>
        <taxon>Mollusca</taxon>
        <taxon>Bivalvia</taxon>
        <taxon>Autobranchia</taxon>
        <taxon>Pteriomorphia</taxon>
        <taxon>Pterioida</taxon>
        <taxon>Pterioidea</taxon>
        <taxon>Pteriidae</taxon>
        <taxon>Pinctada</taxon>
    </lineage>
</organism>
<dbReference type="PROSITE" id="PS50137">
    <property type="entry name" value="DS_RBD"/>
    <property type="match status" value="1"/>
</dbReference>
<keyword evidence="4" id="KW-1185">Reference proteome</keyword>
<evidence type="ECO:0000313" key="3">
    <source>
        <dbReference type="EMBL" id="KAK3088620.1"/>
    </source>
</evidence>
<dbReference type="Proteomes" id="UP001186944">
    <property type="component" value="Unassembled WGS sequence"/>
</dbReference>
<proteinExistence type="predicted"/>
<reference evidence="3" key="1">
    <citation type="submission" date="2019-08" db="EMBL/GenBank/DDBJ databases">
        <title>The improved chromosome-level genome for the pearl oyster Pinctada fucata martensii using PacBio sequencing and Hi-C.</title>
        <authorList>
            <person name="Zheng Z."/>
        </authorList>
    </citation>
    <scope>NUCLEOTIDE SEQUENCE</scope>
    <source>
        <strain evidence="3">ZZ-2019</strain>
        <tissue evidence="3">Adductor muscle</tissue>
    </source>
</reference>
<evidence type="ECO:0000313" key="4">
    <source>
        <dbReference type="Proteomes" id="UP001186944"/>
    </source>
</evidence>
<evidence type="ECO:0000256" key="1">
    <source>
        <dbReference type="PROSITE-ProRule" id="PRU00266"/>
    </source>
</evidence>
<feature type="domain" description="DRBM" evidence="2">
    <location>
        <begin position="221"/>
        <end position="291"/>
    </location>
</feature>
<name>A0AA89BV97_PINIB</name>
<accession>A0AA89BV97</accession>
<dbReference type="InterPro" id="IPR014720">
    <property type="entry name" value="dsRBD_dom"/>
</dbReference>
<dbReference type="EMBL" id="VSWD01000011">
    <property type="protein sequence ID" value="KAK3088620.1"/>
    <property type="molecule type" value="Genomic_DNA"/>
</dbReference>
<evidence type="ECO:0000259" key="2">
    <source>
        <dbReference type="PROSITE" id="PS50137"/>
    </source>
</evidence>
<protein>
    <recommendedName>
        <fullName evidence="2">DRBM domain-containing protein</fullName>
    </recommendedName>
</protein>
<dbReference type="GO" id="GO:0003723">
    <property type="term" value="F:RNA binding"/>
    <property type="evidence" value="ECO:0007669"/>
    <property type="project" value="UniProtKB-UniRule"/>
</dbReference>
<gene>
    <name evidence="3" type="ORF">FSP39_021356</name>
</gene>
<comment type="caution">
    <text evidence="3">The sequence shown here is derived from an EMBL/GenBank/DDBJ whole genome shotgun (WGS) entry which is preliminary data.</text>
</comment>
<keyword evidence="1" id="KW-0694">RNA-binding</keyword>